<sequence length="82" mass="9366">MMTMKVMSVQESLTRAKTAFRIGEYELAARLLSGILEKKPDIPHVQNFLGTVYEKLDDYGRTIQCFKKAIELKKGTRLSART</sequence>
<dbReference type="InterPro" id="IPR019734">
    <property type="entry name" value="TPR_rpt"/>
</dbReference>
<dbReference type="EMBL" id="BARU01009811">
    <property type="protein sequence ID" value="GAH41926.1"/>
    <property type="molecule type" value="Genomic_DNA"/>
</dbReference>
<accession>X1F8G8</accession>
<gene>
    <name evidence="1" type="ORF">S03H2_18869</name>
</gene>
<dbReference type="SUPFAM" id="SSF48452">
    <property type="entry name" value="TPR-like"/>
    <property type="match status" value="1"/>
</dbReference>
<dbReference type="PROSITE" id="PS50005">
    <property type="entry name" value="TPR"/>
    <property type="match status" value="1"/>
</dbReference>
<evidence type="ECO:0000313" key="1">
    <source>
        <dbReference type="EMBL" id="GAH41926.1"/>
    </source>
</evidence>
<protein>
    <submittedName>
        <fullName evidence="1">Uncharacterized protein</fullName>
    </submittedName>
</protein>
<comment type="caution">
    <text evidence="1">The sequence shown here is derived from an EMBL/GenBank/DDBJ whole genome shotgun (WGS) entry which is preliminary data.</text>
</comment>
<reference evidence="1" key="1">
    <citation type="journal article" date="2014" name="Front. Microbiol.">
        <title>High frequency of phylogenetically diverse reductive dehalogenase-homologous genes in deep subseafloor sedimentary metagenomes.</title>
        <authorList>
            <person name="Kawai M."/>
            <person name="Futagami T."/>
            <person name="Toyoda A."/>
            <person name="Takaki Y."/>
            <person name="Nishi S."/>
            <person name="Hori S."/>
            <person name="Arai W."/>
            <person name="Tsubouchi T."/>
            <person name="Morono Y."/>
            <person name="Uchiyama I."/>
            <person name="Ito T."/>
            <person name="Fujiyama A."/>
            <person name="Inagaki F."/>
            <person name="Takami H."/>
        </authorList>
    </citation>
    <scope>NUCLEOTIDE SEQUENCE</scope>
    <source>
        <strain evidence="1">Expedition CK06-06</strain>
    </source>
</reference>
<dbReference type="InterPro" id="IPR011990">
    <property type="entry name" value="TPR-like_helical_dom_sf"/>
</dbReference>
<dbReference type="SMART" id="SM00028">
    <property type="entry name" value="TPR"/>
    <property type="match status" value="1"/>
</dbReference>
<organism evidence="1">
    <name type="scientific">marine sediment metagenome</name>
    <dbReference type="NCBI Taxonomy" id="412755"/>
    <lineage>
        <taxon>unclassified sequences</taxon>
        <taxon>metagenomes</taxon>
        <taxon>ecological metagenomes</taxon>
    </lineage>
</organism>
<dbReference type="Gene3D" id="1.25.40.10">
    <property type="entry name" value="Tetratricopeptide repeat domain"/>
    <property type="match status" value="1"/>
</dbReference>
<proteinExistence type="predicted"/>
<name>X1F8G8_9ZZZZ</name>
<dbReference type="AlphaFoldDB" id="X1F8G8"/>